<feature type="chain" id="PRO_5013006541" description="TIGR03503 family protein" evidence="2">
    <location>
        <begin position="19"/>
        <end position="400"/>
    </location>
</feature>
<keyword evidence="1" id="KW-0812">Transmembrane</keyword>
<feature type="signal peptide" evidence="2">
    <location>
        <begin position="1"/>
        <end position="18"/>
    </location>
</feature>
<evidence type="ECO:0008006" key="5">
    <source>
        <dbReference type="Google" id="ProtNLM"/>
    </source>
</evidence>
<gene>
    <name evidence="3" type="ORF">PAQU9191_02409</name>
</gene>
<dbReference type="Proteomes" id="UP000196485">
    <property type="component" value="Unassembled WGS sequence"/>
</dbReference>
<feature type="transmembrane region" description="Helical" evidence="1">
    <location>
        <begin position="365"/>
        <end position="386"/>
    </location>
</feature>
<accession>A0A1Y6L1D2</accession>
<keyword evidence="2" id="KW-0732">Signal</keyword>
<evidence type="ECO:0000256" key="1">
    <source>
        <dbReference type="SAM" id="Phobius"/>
    </source>
</evidence>
<protein>
    <recommendedName>
        <fullName evidence="5">TIGR03503 family protein</fullName>
    </recommendedName>
</protein>
<evidence type="ECO:0000256" key="2">
    <source>
        <dbReference type="SAM" id="SignalP"/>
    </source>
</evidence>
<keyword evidence="4" id="KW-1185">Reference proteome</keyword>
<sequence length="400" mass="45624">MLRRLWVLIFYVPLCAWAQTETRLTWLDNRFRVDPEIEQITFIVAREQPSQSVVLVAPNGRKYYADRHAKTMSWYSDKGMDIISIDYPMAGPWQALGKVSSNNGIKIVSNIELDVDQLPTQLYQTEVLKFRARLTQNKQPLLLRDFLERVQLEVIFYPITVDVGDVSAKDPAPIVVGTFADNGQGYDEIGGDGIFTVALDVDVVPGKYRVKIASTNGVFERAVEQTVLVYPSLITTTFIQSHQPFVSHVVKIATNDDQAVVGSLAAYLRVKQPQRQPQIIQTRAQPQQSQLTLKWSNNRQVGKAWWRGWAYVTDTLTQRELVFRLAKQHYTHIAPVTVDTSSVLAKRQREQQLAAEKTEQLQQRLLWLGGANLIVMISVMGWLLLWRRKRVPKADLVIPK</sequence>
<dbReference type="EMBL" id="FYAH01000003">
    <property type="protein sequence ID" value="SMY17137.1"/>
    <property type="molecule type" value="Genomic_DNA"/>
</dbReference>
<name>A0A1Y6L1D2_9GAMM</name>
<keyword evidence="1" id="KW-0472">Membrane</keyword>
<organism evidence="3 4">
    <name type="scientific">Photobacterium aquimaris</name>
    <dbReference type="NCBI Taxonomy" id="512643"/>
    <lineage>
        <taxon>Bacteria</taxon>
        <taxon>Pseudomonadati</taxon>
        <taxon>Pseudomonadota</taxon>
        <taxon>Gammaproteobacteria</taxon>
        <taxon>Vibrionales</taxon>
        <taxon>Vibrionaceae</taxon>
        <taxon>Photobacterium</taxon>
    </lineage>
</organism>
<dbReference type="AlphaFoldDB" id="A0A1Y6L1D2"/>
<dbReference type="RefSeq" id="WP_087821065.1">
    <property type="nucleotide sequence ID" value="NZ_FYAH01000003.1"/>
</dbReference>
<evidence type="ECO:0000313" key="4">
    <source>
        <dbReference type="Proteomes" id="UP000196485"/>
    </source>
</evidence>
<evidence type="ECO:0000313" key="3">
    <source>
        <dbReference type="EMBL" id="SMY17137.1"/>
    </source>
</evidence>
<reference evidence="4" key="1">
    <citation type="submission" date="2017-06" db="EMBL/GenBank/DDBJ databases">
        <authorList>
            <person name="Rodrigo-Torres L."/>
            <person name="Arahal R. D."/>
            <person name="Lucena T."/>
        </authorList>
    </citation>
    <scope>NUCLEOTIDE SEQUENCE [LARGE SCALE GENOMIC DNA]</scope>
    <source>
        <strain evidence="4">type strain: CECT 9192</strain>
    </source>
</reference>
<dbReference type="NCBIfam" id="TIGR03503">
    <property type="entry name" value="TIGR03503 family protein"/>
    <property type="match status" value="1"/>
</dbReference>
<keyword evidence="1" id="KW-1133">Transmembrane helix</keyword>
<proteinExistence type="predicted"/>
<dbReference type="InterPro" id="IPR020010">
    <property type="entry name" value="CHP03503"/>
</dbReference>